<dbReference type="AlphaFoldDB" id="A0A8J1TRS8"/>
<dbReference type="Gene3D" id="3.40.30.10">
    <property type="entry name" value="Glutaredoxin"/>
    <property type="match status" value="2"/>
</dbReference>
<protein>
    <recommendedName>
        <fullName evidence="5">Thioredoxin-like fold domain-containing protein</fullName>
    </recommendedName>
</protein>
<dbReference type="OrthoDB" id="37297at2759"/>
<dbReference type="SUPFAM" id="SSF52833">
    <property type="entry name" value="Thioredoxin-like"/>
    <property type="match status" value="2"/>
</dbReference>
<evidence type="ECO:0000313" key="3">
    <source>
        <dbReference type="EMBL" id="CAH1789932.1"/>
    </source>
</evidence>
<accession>A0A8J1TRS8</accession>
<evidence type="ECO:0000256" key="1">
    <source>
        <dbReference type="SAM" id="MobiDB-lite"/>
    </source>
</evidence>
<dbReference type="PANTHER" id="PTHR33875">
    <property type="entry name" value="OS09G0542200 PROTEIN"/>
    <property type="match status" value="1"/>
</dbReference>
<name>A0A8J1TRS8_OWEFU</name>
<evidence type="ECO:0000313" key="4">
    <source>
        <dbReference type="Proteomes" id="UP000749559"/>
    </source>
</evidence>
<dbReference type="EMBL" id="CAIIXF020000007">
    <property type="protein sequence ID" value="CAH1789932.1"/>
    <property type="molecule type" value="Genomic_DNA"/>
</dbReference>
<evidence type="ECO:0000256" key="2">
    <source>
        <dbReference type="SAM" id="SignalP"/>
    </source>
</evidence>
<gene>
    <name evidence="3" type="ORF">OFUS_LOCUS15208</name>
</gene>
<dbReference type="PANTHER" id="PTHR33875:SF2">
    <property type="entry name" value="ACR183CP"/>
    <property type="match status" value="1"/>
</dbReference>
<dbReference type="Proteomes" id="UP000749559">
    <property type="component" value="Unassembled WGS sequence"/>
</dbReference>
<dbReference type="InterPro" id="IPR036249">
    <property type="entry name" value="Thioredoxin-like_sf"/>
</dbReference>
<comment type="caution">
    <text evidence="3">The sequence shown here is derived from an EMBL/GenBank/DDBJ whole genome shotgun (WGS) entry which is preliminary data.</text>
</comment>
<sequence length="474" mass="53617">MIVALLLASIAVAQCQVVPLWIREPQFYYQNEESANIRMEVFLDPVSPVSNATWTVMKQLAANYGRGTMSLKYFVHPVSYRRSSFPAVQAFFVVNSLSPANSLAFLETVMSRADEFTDEAANKYTTEQITKKFSLIFQEVTGLPAFYFDAYFERFRGTAMAQWKYAVRRGVADGPWFFLNGVDMIKPADKVVGFAEWTRLLNQFVRSYEGSNFALNDEGNFTTAVPPKTTTEPMTKSTASNVKTTKEQPTFTNATTVGPSTTQTPRPTPAPVNTRPQVLRVPRQLPGYVYSGDSDAQYHIEMYVEPLCPGSSSQYKILKQLVQMYGPKKLRYTLLPFPLIFHTNGFVTVQGYMQVLDKAPENITKYMDIMYDEGIILLSNGIAEQFTRAETIEHLAEIQAEATGISEESFVANFEKYFQDAKDAWQQAGRRGVASTPWYFVNGVEINTESDITYRMSLSDWERTIAEWDAANKN</sequence>
<feature type="compositionally biased region" description="Polar residues" evidence="1">
    <location>
        <begin position="221"/>
        <end position="265"/>
    </location>
</feature>
<feature type="signal peptide" evidence="2">
    <location>
        <begin position="1"/>
        <end position="15"/>
    </location>
</feature>
<proteinExistence type="predicted"/>
<reference evidence="3" key="1">
    <citation type="submission" date="2022-03" db="EMBL/GenBank/DDBJ databases">
        <authorList>
            <person name="Martin C."/>
        </authorList>
    </citation>
    <scope>NUCLEOTIDE SEQUENCE</scope>
</reference>
<keyword evidence="2" id="KW-0732">Signal</keyword>
<feature type="chain" id="PRO_5043736579" description="Thioredoxin-like fold domain-containing protein" evidence="2">
    <location>
        <begin position="16"/>
        <end position="474"/>
    </location>
</feature>
<keyword evidence="4" id="KW-1185">Reference proteome</keyword>
<feature type="region of interest" description="Disordered" evidence="1">
    <location>
        <begin position="221"/>
        <end position="276"/>
    </location>
</feature>
<organism evidence="3 4">
    <name type="scientific">Owenia fusiformis</name>
    <name type="common">Polychaete worm</name>
    <dbReference type="NCBI Taxonomy" id="6347"/>
    <lineage>
        <taxon>Eukaryota</taxon>
        <taxon>Metazoa</taxon>
        <taxon>Spiralia</taxon>
        <taxon>Lophotrochozoa</taxon>
        <taxon>Annelida</taxon>
        <taxon>Polychaeta</taxon>
        <taxon>Sedentaria</taxon>
        <taxon>Canalipalpata</taxon>
        <taxon>Sabellida</taxon>
        <taxon>Oweniida</taxon>
        <taxon>Oweniidae</taxon>
        <taxon>Owenia</taxon>
    </lineage>
</organism>
<evidence type="ECO:0008006" key="5">
    <source>
        <dbReference type="Google" id="ProtNLM"/>
    </source>
</evidence>